<keyword evidence="2" id="KW-0676">Redox-active center</keyword>
<dbReference type="PROSITE" id="PS51352">
    <property type="entry name" value="THIOREDOXIN_2"/>
    <property type="match status" value="1"/>
</dbReference>
<dbReference type="Gene3D" id="3.40.30.10">
    <property type="entry name" value="Glutaredoxin"/>
    <property type="match status" value="1"/>
</dbReference>
<proteinExistence type="predicted"/>
<dbReference type="Pfam" id="PF13899">
    <property type="entry name" value="Thioredoxin_7"/>
    <property type="match status" value="1"/>
</dbReference>
<dbReference type="RefSeq" id="WP_090082374.1">
    <property type="nucleotide sequence ID" value="NZ_FOQT01000005.1"/>
</dbReference>
<dbReference type="PANTHER" id="PTHR15337:SF11">
    <property type="entry name" value="THIOREDOXIN DOMAIN-CONTAINING PROTEIN"/>
    <property type="match status" value="1"/>
</dbReference>
<feature type="domain" description="Thioredoxin" evidence="4">
    <location>
        <begin position="11"/>
        <end position="152"/>
    </location>
</feature>
<accession>A0A1I3IZH6</accession>
<dbReference type="InterPro" id="IPR013766">
    <property type="entry name" value="Thioredoxin_domain"/>
</dbReference>
<evidence type="ECO:0000259" key="4">
    <source>
        <dbReference type="PROSITE" id="PS51352"/>
    </source>
</evidence>
<dbReference type="PROSITE" id="PS00194">
    <property type="entry name" value="THIOREDOXIN_1"/>
    <property type="match status" value="1"/>
</dbReference>
<dbReference type="SUPFAM" id="SSF52833">
    <property type="entry name" value="Thioredoxin-like"/>
    <property type="match status" value="1"/>
</dbReference>
<dbReference type="InterPro" id="IPR051099">
    <property type="entry name" value="AGR/TXD"/>
</dbReference>
<protein>
    <submittedName>
        <fullName evidence="5">Thioredoxin-like</fullName>
    </submittedName>
</protein>
<dbReference type="InterPro" id="IPR017937">
    <property type="entry name" value="Thioredoxin_CS"/>
</dbReference>
<organism evidence="5 6">
    <name type="scientific">Halpernia frigidisoli</name>
    <dbReference type="NCBI Taxonomy" id="1125876"/>
    <lineage>
        <taxon>Bacteria</taxon>
        <taxon>Pseudomonadati</taxon>
        <taxon>Bacteroidota</taxon>
        <taxon>Flavobacteriia</taxon>
        <taxon>Flavobacteriales</taxon>
        <taxon>Weeksellaceae</taxon>
        <taxon>Chryseobacterium group</taxon>
        <taxon>Halpernia</taxon>
    </lineage>
</organism>
<dbReference type="InterPro" id="IPR036249">
    <property type="entry name" value="Thioredoxin-like_sf"/>
</dbReference>
<dbReference type="OrthoDB" id="120730at2"/>
<evidence type="ECO:0000256" key="1">
    <source>
        <dbReference type="ARBA" id="ARBA00022729"/>
    </source>
</evidence>
<name>A0A1I3IZH6_9FLAO</name>
<dbReference type="Proteomes" id="UP000198931">
    <property type="component" value="Unassembled WGS sequence"/>
</dbReference>
<keyword evidence="1 3" id="KW-0732">Signal</keyword>
<keyword evidence="6" id="KW-1185">Reference proteome</keyword>
<evidence type="ECO:0000256" key="3">
    <source>
        <dbReference type="SAM" id="SignalP"/>
    </source>
</evidence>
<feature type="chain" id="PRO_5011710418" evidence="3">
    <location>
        <begin position="22"/>
        <end position="172"/>
    </location>
</feature>
<feature type="signal peptide" evidence="3">
    <location>
        <begin position="1"/>
        <end position="21"/>
    </location>
</feature>
<evidence type="ECO:0000313" key="5">
    <source>
        <dbReference type="EMBL" id="SFI53371.1"/>
    </source>
</evidence>
<evidence type="ECO:0000256" key="2">
    <source>
        <dbReference type="ARBA" id="ARBA00023284"/>
    </source>
</evidence>
<gene>
    <name evidence="5" type="ORF">SAMN05443292_2860</name>
</gene>
<dbReference type="STRING" id="1125876.SAMN05443292_2860"/>
<evidence type="ECO:0000313" key="6">
    <source>
        <dbReference type="Proteomes" id="UP000198931"/>
    </source>
</evidence>
<dbReference type="AlphaFoldDB" id="A0A1I3IZH6"/>
<sequence>MKFTKILVVALLFGFMQIAFAQENAEVVIANAQKKAKAENKNVMVFFHASWCGWCKLMDKKMNLPSTKNLFDDNYVVAPIDVLERGEKEKLENPNGEDFMAKYGGKDAGLPFFVFIDKNGKVLDNSLTEKKENLGCPSTPEEIDSFVNKVKKTSKLNETQLAIIKQVFTDKL</sequence>
<dbReference type="EMBL" id="FOQT01000005">
    <property type="protein sequence ID" value="SFI53371.1"/>
    <property type="molecule type" value="Genomic_DNA"/>
</dbReference>
<dbReference type="PANTHER" id="PTHR15337">
    <property type="entry name" value="ANTERIOR GRADIENT PROTEIN-RELATED"/>
    <property type="match status" value="1"/>
</dbReference>
<reference evidence="5 6" key="1">
    <citation type="submission" date="2016-10" db="EMBL/GenBank/DDBJ databases">
        <authorList>
            <person name="de Groot N.N."/>
        </authorList>
    </citation>
    <scope>NUCLEOTIDE SEQUENCE [LARGE SCALE GENOMIC DNA]</scope>
    <source>
        <strain evidence="5 6">DSM 26000</strain>
    </source>
</reference>